<dbReference type="Proteomes" id="UP000290174">
    <property type="component" value="Unassembled WGS sequence"/>
</dbReference>
<dbReference type="RefSeq" id="WP_128956774.1">
    <property type="nucleotide sequence ID" value="NZ_RKMK01000042.1"/>
</dbReference>
<feature type="compositionally biased region" description="Polar residues" evidence="1">
    <location>
        <begin position="38"/>
        <end position="49"/>
    </location>
</feature>
<name>A0A4Q0QCL4_9BRAD</name>
<evidence type="ECO:0000313" key="2">
    <source>
        <dbReference type="EMBL" id="RXG87227.1"/>
    </source>
</evidence>
<gene>
    <name evidence="2" type="ORF">EAS61_31515</name>
</gene>
<protein>
    <recommendedName>
        <fullName evidence="4">Conjugative transfer region protein TrbK</fullName>
    </recommendedName>
</protein>
<sequence>MTDVRAFKALSLLTTIGLVAVAACTIQLRGGESPPQPNAEQTTDATSSELAHCRSVTAEETAGYRHCQQVWAENRRRFFGKKAAAVPGQEDPAAWLAPAPKDQSRIPQGYPQPQPTTPEASKP</sequence>
<feature type="region of interest" description="Disordered" evidence="1">
    <location>
        <begin position="29"/>
        <end position="50"/>
    </location>
</feature>
<organism evidence="2 3">
    <name type="scientific">Bradyrhizobium zhanjiangense</name>
    <dbReference type="NCBI Taxonomy" id="1325107"/>
    <lineage>
        <taxon>Bacteria</taxon>
        <taxon>Pseudomonadati</taxon>
        <taxon>Pseudomonadota</taxon>
        <taxon>Alphaproteobacteria</taxon>
        <taxon>Hyphomicrobiales</taxon>
        <taxon>Nitrobacteraceae</taxon>
        <taxon>Bradyrhizobium</taxon>
    </lineage>
</organism>
<dbReference type="EMBL" id="RKMK01000042">
    <property type="protein sequence ID" value="RXG87227.1"/>
    <property type="molecule type" value="Genomic_DNA"/>
</dbReference>
<accession>A0A4Q0QCL4</accession>
<dbReference type="Pfam" id="PF20084">
    <property type="entry name" value="TrbK"/>
    <property type="match status" value="1"/>
</dbReference>
<comment type="caution">
    <text evidence="2">The sequence shown here is derived from an EMBL/GenBank/DDBJ whole genome shotgun (WGS) entry which is preliminary data.</text>
</comment>
<feature type="region of interest" description="Disordered" evidence="1">
    <location>
        <begin position="83"/>
        <end position="123"/>
    </location>
</feature>
<dbReference type="PROSITE" id="PS51257">
    <property type="entry name" value="PROKAR_LIPOPROTEIN"/>
    <property type="match status" value="1"/>
</dbReference>
<reference evidence="2 3" key="1">
    <citation type="submission" date="2018-11" db="EMBL/GenBank/DDBJ databases">
        <title>Bradyrhizobium sp. nov., isolated from effective nodules of peanut in China.</title>
        <authorList>
            <person name="Li Y."/>
        </authorList>
    </citation>
    <scope>NUCLEOTIDE SEQUENCE [LARGE SCALE GENOMIC DNA]</scope>
    <source>
        <strain evidence="2 3">CCBAU 51770</strain>
    </source>
</reference>
<dbReference type="NCBIfam" id="TIGR04360">
    <property type="entry name" value="other_trbK"/>
    <property type="match status" value="1"/>
</dbReference>
<dbReference type="InterPro" id="IPR027587">
    <property type="entry name" value="TrbK"/>
</dbReference>
<proteinExistence type="predicted"/>
<dbReference type="AlphaFoldDB" id="A0A4Q0QCL4"/>
<evidence type="ECO:0000256" key="1">
    <source>
        <dbReference type="SAM" id="MobiDB-lite"/>
    </source>
</evidence>
<evidence type="ECO:0000313" key="3">
    <source>
        <dbReference type="Proteomes" id="UP000290174"/>
    </source>
</evidence>
<evidence type="ECO:0008006" key="4">
    <source>
        <dbReference type="Google" id="ProtNLM"/>
    </source>
</evidence>